<dbReference type="EMBL" id="PUEJ01000001">
    <property type="protein sequence ID" value="PRH89550.1"/>
    <property type="molecule type" value="Genomic_DNA"/>
</dbReference>
<dbReference type="Proteomes" id="UP000237682">
    <property type="component" value="Unassembled WGS sequence"/>
</dbReference>
<gene>
    <name evidence="1" type="ORF">C5L14_03025</name>
</gene>
<dbReference type="AlphaFoldDB" id="A0A2S9QJQ3"/>
<proteinExistence type="predicted"/>
<dbReference type="OrthoDB" id="6174323at2"/>
<reference evidence="1 2" key="1">
    <citation type="submission" date="2018-02" db="EMBL/GenBank/DDBJ databases">
        <title>Whole genome sequencing of endophytic bacterium.</title>
        <authorList>
            <person name="Eedara R."/>
            <person name="Podile A.R."/>
        </authorList>
    </citation>
    <scope>NUCLEOTIDE SEQUENCE [LARGE SCALE GENOMIC DNA]</scope>
    <source>
        <strain evidence="1 2">RP1T</strain>
    </source>
</reference>
<organism evidence="1 2">
    <name type="scientific">Labrys okinawensis</name>
    <dbReference type="NCBI Taxonomy" id="346911"/>
    <lineage>
        <taxon>Bacteria</taxon>
        <taxon>Pseudomonadati</taxon>
        <taxon>Pseudomonadota</taxon>
        <taxon>Alphaproteobacteria</taxon>
        <taxon>Hyphomicrobiales</taxon>
        <taxon>Xanthobacteraceae</taxon>
        <taxon>Labrys</taxon>
    </lineage>
</organism>
<keyword evidence="2" id="KW-1185">Reference proteome</keyword>
<comment type="caution">
    <text evidence="1">The sequence shown here is derived from an EMBL/GenBank/DDBJ whole genome shotgun (WGS) entry which is preliminary data.</text>
</comment>
<name>A0A2S9QJQ3_9HYPH</name>
<evidence type="ECO:0008006" key="3">
    <source>
        <dbReference type="Google" id="ProtNLM"/>
    </source>
</evidence>
<evidence type="ECO:0000313" key="2">
    <source>
        <dbReference type="Proteomes" id="UP000237682"/>
    </source>
</evidence>
<dbReference type="RefSeq" id="WP_105860513.1">
    <property type="nucleotide sequence ID" value="NZ_PUEJ01000001.1"/>
</dbReference>
<sequence>MSNLQTHTPVLGEAELRLLDSNEIDAVAGGATYDEAWANFVAGGAAIGAGAAQLVASAWTGIALTPGLILGSSGLGGIGKIS</sequence>
<evidence type="ECO:0000313" key="1">
    <source>
        <dbReference type="EMBL" id="PRH89550.1"/>
    </source>
</evidence>
<protein>
    <recommendedName>
        <fullName evidence="3">Bacteriocin</fullName>
    </recommendedName>
</protein>
<accession>A0A2S9QJQ3</accession>